<organism evidence="2 3">
    <name type="scientific">Sesamum alatum</name>
    <dbReference type="NCBI Taxonomy" id="300844"/>
    <lineage>
        <taxon>Eukaryota</taxon>
        <taxon>Viridiplantae</taxon>
        <taxon>Streptophyta</taxon>
        <taxon>Embryophyta</taxon>
        <taxon>Tracheophyta</taxon>
        <taxon>Spermatophyta</taxon>
        <taxon>Magnoliopsida</taxon>
        <taxon>eudicotyledons</taxon>
        <taxon>Gunneridae</taxon>
        <taxon>Pentapetalae</taxon>
        <taxon>asterids</taxon>
        <taxon>lamiids</taxon>
        <taxon>Lamiales</taxon>
        <taxon>Pedaliaceae</taxon>
        <taxon>Sesamum</taxon>
    </lineage>
</organism>
<reference evidence="2" key="1">
    <citation type="submission" date="2020-06" db="EMBL/GenBank/DDBJ databases">
        <authorList>
            <person name="Li T."/>
            <person name="Hu X."/>
            <person name="Zhang T."/>
            <person name="Song X."/>
            <person name="Zhang H."/>
            <person name="Dai N."/>
            <person name="Sheng W."/>
            <person name="Hou X."/>
            <person name="Wei L."/>
        </authorList>
    </citation>
    <scope>NUCLEOTIDE SEQUENCE</scope>
    <source>
        <strain evidence="2">3651</strain>
        <tissue evidence="2">Leaf</tissue>
    </source>
</reference>
<dbReference type="AlphaFoldDB" id="A0AAE2CM60"/>
<dbReference type="PANTHER" id="PTHR34281:SF2">
    <property type="entry name" value="PROTEIN EARLY FLOWERING 3"/>
    <property type="match status" value="1"/>
</dbReference>
<feature type="compositionally biased region" description="Basic and acidic residues" evidence="1">
    <location>
        <begin position="1"/>
        <end position="12"/>
    </location>
</feature>
<feature type="region of interest" description="Disordered" evidence="1">
    <location>
        <begin position="346"/>
        <end position="365"/>
    </location>
</feature>
<sequence length="590" mass="64297">MESGKDEGRKPMDPLFPRLHMNNDADKGGPKAPPRNKMAMLLPIQPINALTGSLPQPSPSQAGHRLATCCGLPGSSHLAEIYQSYYSTAVNVKTSLLNSEPRQLEPRNYQDPCVSGNSRTECNSLQPHGFDEVSGLDDKALEPAKHHKKHSLVDEPLQDCRIESKVVTDGTSAMPERITRRTCAPAMDDSFRSFPRHGDGNGLIGTALIKECSKDVDCGSMQGAVAGKKQETSDTPVAECAPLLNLTPDDVVGIIGQKLFWKTRNVIVRQQRTFAMQIFELHRLIKVQRLIAGSLQVFSESIFNLDVKPSTKFPPTNKMLFAIPLSPSPIVTKRKVDALNHGKHHGAEAEGDFAQQPTPKPSPTPATNFNAKVAPWCFQPPGNQWLAPPERLIHEPYKGPYPPTPGIMPPGFGRHQPVNLSTMGRTVYGVPAVDLQEIGRFSGAVFGESCLGPYSMPLINPLSPVLDPNQTIPFAGAQSSGPDKGSSAFDANLAISCKRSCNMVSQSSLVVLDSGENLHGPRANQWQEDALFPTTAGDLGSKDQYDQNLKTKDQYNQSLQVIKVVPLDPKSARESAARIFQSIQEERNIT</sequence>
<dbReference type="GO" id="GO:2000028">
    <property type="term" value="P:regulation of photoperiodism, flowering"/>
    <property type="evidence" value="ECO:0007669"/>
    <property type="project" value="InterPro"/>
</dbReference>
<dbReference type="InterPro" id="IPR039319">
    <property type="entry name" value="ELF3-like"/>
</dbReference>
<keyword evidence="3" id="KW-1185">Reference proteome</keyword>
<accession>A0AAE2CM60</accession>
<dbReference type="Proteomes" id="UP001293254">
    <property type="component" value="Unassembled WGS sequence"/>
</dbReference>
<evidence type="ECO:0000313" key="2">
    <source>
        <dbReference type="EMBL" id="KAK4427292.1"/>
    </source>
</evidence>
<gene>
    <name evidence="2" type="ORF">Salat_1498100</name>
</gene>
<name>A0AAE2CM60_9LAMI</name>
<dbReference type="EMBL" id="JACGWO010000005">
    <property type="protein sequence ID" value="KAK4427292.1"/>
    <property type="molecule type" value="Genomic_DNA"/>
</dbReference>
<feature type="region of interest" description="Disordered" evidence="1">
    <location>
        <begin position="1"/>
        <end position="36"/>
    </location>
</feature>
<evidence type="ECO:0000313" key="3">
    <source>
        <dbReference type="Proteomes" id="UP001293254"/>
    </source>
</evidence>
<dbReference type="PANTHER" id="PTHR34281">
    <property type="entry name" value="PROTEIN EARLY FLOWERING 3"/>
    <property type="match status" value="1"/>
</dbReference>
<proteinExistence type="predicted"/>
<protein>
    <submittedName>
        <fullName evidence="2">ELF3-like protein 2</fullName>
    </submittedName>
</protein>
<evidence type="ECO:0000256" key="1">
    <source>
        <dbReference type="SAM" id="MobiDB-lite"/>
    </source>
</evidence>
<reference evidence="2" key="2">
    <citation type="journal article" date="2024" name="Plant">
        <title>Genomic evolution and insights into agronomic trait innovations of Sesamum species.</title>
        <authorList>
            <person name="Miao H."/>
            <person name="Wang L."/>
            <person name="Qu L."/>
            <person name="Liu H."/>
            <person name="Sun Y."/>
            <person name="Le M."/>
            <person name="Wang Q."/>
            <person name="Wei S."/>
            <person name="Zheng Y."/>
            <person name="Lin W."/>
            <person name="Duan Y."/>
            <person name="Cao H."/>
            <person name="Xiong S."/>
            <person name="Wang X."/>
            <person name="Wei L."/>
            <person name="Li C."/>
            <person name="Ma Q."/>
            <person name="Ju M."/>
            <person name="Zhao R."/>
            <person name="Li G."/>
            <person name="Mu C."/>
            <person name="Tian Q."/>
            <person name="Mei H."/>
            <person name="Zhang T."/>
            <person name="Gao T."/>
            <person name="Zhang H."/>
        </authorList>
    </citation>
    <scope>NUCLEOTIDE SEQUENCE</scope>
    <source>
        <strain evidence="2">3651</strain>
    </source>
</reference>
<comment type="caution">
    <text evidence="2">The sequence shown here is derived from an EMBL/GenBank/DDBJ whole genome shotgun (WGS) entry which is preliminary data.</text>
</comment>